<proteinExistence type="predicted"/>
<gene>
    <name evidence="3" type="ordered locus">Rvan_0112</name>
</gene>
<dbReference type="AlphaFoldDB" id="E3I5P9"/>
<dbReference type="EMBL" id="CP002292">
    <property type="protein sequence ID" value="ADP69402.1"/>
    <property type="molecule type" value="Genomic_DNA"/>
</dbReference>
<feature type="transmembrane region" description="Helical" evidence="2">
    <location>
        <begin position="28"/>
        <end position="51"/>
    </location>
</feature>
<dbReference type="STRING" id="648757.Rvan_0112"/>
<dbReference type="HOGENOM" id="CLU_454051_0_0_5"/>
<reference evidence="4" key="1">
    <citation type="journal article" date="2011" name="J. Bacteriol.">
        <title>Genome sequences of eight morphologically diverse alphaproteobacteria.</title>
        <authorList>
            <consortium name="US DOE Joint Genome Institute"/>
            <person name="Brown P.J."/>
            <person name="Kysela D.T."/>
            <person name="Buechlein A."/>
            <person name="Hemmerich C."/>
            <person name="Brun Y.V."/>
        </authorList>
    </citation>
    <scope>NUCLEOTIDE SEQUENCE [LARGE SCALE GENOMIC DNA]</scope>
    <source>
        <strain evidence="4">ATCC 17100 / ATH 3.1.1 / DSM 162 / LMG 4299</strain>
    </source>
</reference>
<protein>
    <recommendedName>
        <fullName evidence="5">AsmA family protein</fullName>
    </recommendedName>
</protein>
<dbReference type="GO" id="GO:0090313">
    <property type="term" value="P:regulation of protein targeting to membrane"/>
    <property type="evidence" value="ECO:0007669"/>
    <property type="project" value="TreeGrafter"/>
</dbReference>
<evidence type="ECO:0008006" key="5">
    <source>
        <dbReference type="Google" id="ProtNLM"/>
    </source>
</evidence>
<evidence type="ECO:0000256" key="2">
    <source>
        <dbReference type="SAM" id="Phobius"/>
    </source>
</evidence>
<evidence type="ECO:0000313" key="3">
    <source>
        <dbReference type="EMBL" id="ADP69402.1"/>
    </source>
</evidence>
<feature type="region of interest" description="Disordered" evidence="1">
    <location>
        <begin position="549"/>
        <end position="571"/>
    </location>
</feature>
<dbReference type="PANTHER" id="PTHR30441">
    <property type="entry name" value="DUF748 DOMAIN-CONTAINING PROTEIN"/>
    <property type="match status" value="1"/>
</dbReference>
<dbReference type="Proteomes" id="UP000001399">
    <property type="component" value="Chromosome"/>
</dbReference>
<organism evidence="3 4">
    <name type="scientific">Rhodomicrobium vannielii (strain ATCC 17100 / DSM 162 / LMG 4299 / NCIMB 10020 / ATH 3.1.1)</name>
    <dbReference type="NCBI Taxonomy" id="648757"/>
    <lineage>
        <taxon>Bacteria</taxon>
        <taxon>Pseudomonadati</taxon>
        <taxon>Pseudomonadota</taxon>
        <taxon>Alphaproteobacteria</taxon>
        <taxon>Hyphomicrobiales</taxon>
        <taxon>Hyphomicrobiaceae</taxon>
        <taxon>Rhodomicrobium</taxon>
    </lineage>
</organism>
<accession>E3I5P9</accession>
<dbReference type="KEGG" id="rva:Rvan_0112"/>
<dbReference type="PANTHER" id="PTHR30441:SF8">
    <property type="entry name" value="DUF748 DOMAIN-CONTAINING PROTEIN"/>
    <property type="match status" value="1"/>
</dbReference>
<dbReference type="eggNOG" id="COG2982">
    <property type="taxonomic scope" value="Bacteria"/>
</dbReference>
<keyword evidence="2" id="KW-1133">Transmembrane helix</keyword>
<sequence>MCYGASSFSVVVFLTCFKMYQITQKVRYVLKSLAAAGLCAGLALVFFAVAVPRFFDGDVARKSFVKALSAWSGGKVTLAGQLRIASFATLSVEASDVRFHDAPGLDPVQRGSAETVTAVVNLSSLLLGDLEYRKFVVSSPRFVLKRDAGGRAADELAAARLALTLVDRSSLPDIQLRDPVFYIADGALRPYRRVAFERITLKRPDSAAAAPFALSMRKPGFELAFKGERNGQKVSGQLKLVAAGDHPLAAHLIAALAPWETATGFSLEGDLTWSRERFSLDNASLSFGDRTATGVLALDVSDDPARLEGTLAYDTLDVTPMWAAARAAAAPSNGGEADGSPGVVSPPARVERRAVDLDIRLSADRLRAGAFEAGPVALAVSARSGHLSIDVAELALFGGNAIARVEIDPARPGALWVTGTAKRLDAGALASALQLPLSVRGPATVRLGLNVPLGAEAALPETGTASGSFALLFPLGGSLDGVAGRALGAAVAGPAPLATGRERFPFAAARIDGRLTSGGVDLDVQGQHEGQKIEGKLRIALPDAAVSGTLSTRREEAPVATSGASKGGAASGSVAARSSKLVLSGTAAAPVLSSHESSLSN</sequence>
<evidence type="ECO:0000256" key="1">
    <source>
        <dbReference type="SAM" id="MobiDB-lite"/>
    </source>
</evidence>
<evidence type="ECO:0000313" key="4">
    <source>
        <dbReference type="Proteomes" id="UP000001399"/>
    </source>
</evidence>
<keyword evidence="4" id="KW-1185">Reference proteome</keyword>
<dbReference type="GO" id="GO:0005886">
    <property type="term" value="C:plasma membrane"/>
    <property type="evidence" value="ECO:0007669"/>
    <property type="project" value="TreeGrafter"/>
</dbReference>
<dbReference type="InterPro" id="IPR052894">
    <property type="entry name" value="AsmA-related"/>
</dbReference>
<keyword evidence="2" id="KW-0472">Membrane</keyword>
<name>E3I5P9_RHOVT</name>
<keyword evidence="2" id="KW-0812">Transmembrane</keyword>